<feature type="active site" description="Proton donor/acceptor" evidence="3">
    <location>
        <position position="236"/>
    </location>
</feature>
<dbReference type="RefSeq" id="WP_053998746.1">
    <property type="nucleotide sequence ID" value="NZ_JXMU01000010.1"/>
</dbReference>
<dbReference type="InterPro" id="IPR013022">
    <property type="entry name" value="Xyl_isomerase-like_TIM-brl"/>
</dbReference>
<keyword evidence="6" id="KW-1185">Reference proteome</keyword>
<dbReference type="Proteomes" id="UP000038011">
    <property type="component" value="Unassembled WGS sequence"/>
</dbReference>
<dbReference type="PANTHER" id="PTHR43489:SF6">
    <property type="entry name" value="HYDROXYPYRUVATE ISOMERASE-RELATED"/>
    <property type="match status" value="1"/>
</dbReference>
<feature type="domain" description="Xylose isomerase-like TIM barrel" evidence="4">
    <location>
        <begin position="21"/>
        <end position="252"/>
    </location>
</feature>
<gene>
    <name evidence="5" type="ORF">SU32_07530</name>
</gene>
<dbReference type="PANTHER" id="PTHR43489">
    <property type="entry name" value="ISOMERASE"/>
    <property type="match status" value="1"/>
</dbReference>
<evidence type="ECO:0000256" key="3">
    <source>
        <dbReference type="PIRSR" id="PIRSR006241-50"/>
    </source>
</evidence>
<sequence>MPRFSANLGFLWTELPLPDAIRAAKLAGFHAVECHFPYDVPTSLVQRTLAENDIEMIGINTRRGNVDNGDNGLCALPDRVDEARSVIDQAIDYAAAIDCPTVHVMAGCAAGALAERTFVENLRYACIRASQHNITILIEPLNTKDAPGYFLSTTGQAVGILEAVSAANIKIMLDLYHVQLMEGALEDKIRNLMPYIGHIQFAGVPDRGPPDSGDIDFDPLFKLIDGLGYNRPLGAEYKPNGSTEQSLDWLKRYL</sequence>
<evidence type="ECO:0000313" key="6">
    <source>
        <dbReference type="Proteomes" id="UP000038011"/>
    </source>
</evidence>
<dbReference type="OrthoDB" id="9786584at2"/>
<dbReference type="AlphaFoldDB" id="A0A0N0E7S9"/>
<feature type="active site" description="Proton donor/acceptor" evidence="3">
    <location>
        <position position="139"/>
    </location>
</feature>
<name>A0A0N0E7S9_9HYPH</name>
<dbReference type="PATRIC" id="fig|1514904.3.peg.326"/>
<dbReference type="InterPro" id="IPR050417">
    <property type="entry name" value="Sugar_Epim/Isomerase"/>
</dbReference>
<dbReference type="Gene3D" id="3.20.20.150">
    <property type="entry name" value="Divalent-metal-dependent TIM barrel enzymes"/>
    <property type="match status" value="1"/>
</dbReference>
<evidence type="ECO:0000256" key="2">
    <source>
        <dbReference type="PIRNR" id="PIRNR006241"/>
    </source>
</evidence>
<comment type="similarity">
    <text evidence="2">Belongs to the hyi family.</text>
</comment>
<dbReference type="STRING" id="1514904.SU32_07530"/>
<dbReference type="FunFam" id="3.20.20.150:FF:000007">
    <property type="entry name" value="Hydroxypyruvate isomerase"/>
    <property type="match status" value="1"/>
</dbReference>
<dbReference type="PIRSF" id="PIRSF006241">
    <property type="entry name" value="HyI"/>
    <property type="match status" value="1"/>
</dbReference>
<dbReference type="Pfam" id="PF01261">
    <property type="entry name" value="AP_endonuc_2"/>
    <property type="match status" value="1"/>
</dbReference>
<organism evidence="5 6">
    <name type="scientific">Ahrensia marina</name>
    <dbReference type="NCBI Taxonomy" id="1514904"/>
    <lineage>
        <taxon>Bacteria</taxon>
        <taxon>Pseudomonadati</taxon>
        <taxon>Pseudomonadota</taxon>
        <taxon>Alphaproteobacteria</taxon>
        <taxon>Hyphomicrobiales</taxon>
        <taxon>Ahrensiaceae</taxon>
        <taxon>Ahrensia</taxon>
    </lineage>
</organism>
<evidence type="ECO:0000256" key="1">
    <source>
        <dbReference type="ARBA" id="ARBA00023235"/>
    </source>
</evidence>
<dbReference type="InterPro" id="IPR026040">
    <property type="entry name" value="HyI-like"/>
</dbReference>
<dbReference type="EMBL" id="JXMU01000010">
    <property type="protein sequence ID" value="KPB01442.1"/>
    <property type="molecule type" value="Genomic_DNA"/>
</dbReference>
<proteinExistence type="inferred from homology"/>
<reference evidence="5 6" key="1">
    <citation type="submission" date="2015-01" db="EMBL/GenBank/DDBJ databases">
        <title>Ahrensia donghaiensis sp. nov., a novel dimethylsulphoniopropionate-cleavage bacterium isolated from seawater and emended descriptions of the genus Ahrensia and Ahrensia kielensis.</title>
        <authorList>
            <person name="Liu J."/>
        </authorList>
    </citation>
    <scope>NUCLEOTIDE SEQUENCE [LARGE SCALE GENOMIC DNA]</scope>
    <source>
        <strain evidence="5 6">LZD062</strain>
    </source>
</reference>
<dbReference type="InterPro" id="IPR036237">
    <property type="entry name" value="Xyl_isomerase-like_sf"/>
</dbReference>
<keyword evidence="1 2" id="KW-0413">Isomerase</keyword>
<evidence type="ECO:0000313" key="5">
    <source>
        <dbReference type="EMBL" id="KPB01442.1"/>
    </source>
</evidence>
<dbReference type="GO" id="GO:0008903">
    <property type="term" value="F:hydroxypyruvate isomerase activity"/>
    <property type="evidence" value="ECO:0007669"/>
    <property type="project" value="TreeGrafter"/>
</dbReference>
<comment type="caution">
    <text evidence="5">The sequence shown here is derived from an EMBL/GenBank/DDBJ whole genome shotgun (WGS) entry which is preliminary data.</text>
</comment>
<dbReference type="GO" id="GO:0046487">
    <property type="term" value="P:glyoxylate metabolic process"/>
    <property type="evidence" value="ECO:0007669"/>
    <property type="project" value="TreeGrafter"/>
</dbReference>
<accession>A0A0N0E7S9</accession>
<protein>
    <submittedName>
        <fullName evidence="5">Isomerase</fullName>
    </submittedName>
</protein>
<evidence type="ECO:0000259" key="4">
    <source>
        <dbReference type="Pfam" id="PF01261"/>
    </source>
</evidence>
<dbReference type="SUPFAM" id="SSF51658">
    <property type="entry name" value="Xylose isomerase-like"/>
    <property type="match status" value="1"/>
</dbReference>